<proteinExistence type="predicted"/>
<dbReference type="PANTHER" id="PTHR33434">
    <property type="entry name" value="DEGV DOMAIN-CONTAINING PROTEIN DR_1986-RELATED"/>
    <property type="match status" value="1"/>
</dbReference>
<dbReference type="OrthoDB" id="9781230at2"/>
<dbReference type="NCBIfam" id="TIGR00762">
    <property type="entry name" value="DegV"/>
    <property type="match status" value="1"/>
</dbReference>
<reference evidence="2 3" key="1">
    <citation type="submission" date="2019-01" db="EMBL/GenBank/DDBJ databases">
        <authorList>
            <consortium name="Pathogen Informatics"/>
        </authorList>
    </citation>
    <scope>NUCLEOTIDE SEQUENCE [LARGE SCALE GENOMIC DNA]</scope>
    <source>
        <strain evidence="2 3">NCTC10138</strain>
    </source>
</reference>
<dbReference type="Gene3D" id="3.40.50.10170">
    <property type="match status" value="1"/>
</dbReference>
<dbReference type="STRING" id="1278311.GCA_000428705_00911"/>
<sequence length="288" mass="32852">MSIKKAVLVCSNAGLDYLDYPKDIQILRSVIHFGTEETYDDFVEMDAKTFYERIDENPNDVPKTSYVSIGRMQEIFEDLEKNGYEEALIITIAKPLSGLYEALLNQAKSANIKITVFDSRTIAYAEAYQALEAHRLFEKGYTMDQVIKVLEQIRSNNKWYFAVDTLKYLVKNGRLTKLQGTLGTLLKIKPLLTIDETGKVQTLEKIKTTPKALNRVLEKYFEETKDKNVLTYISHAHNDAAVKYVTEEIKKVYPNREIISTYLTPVVGAHTGPKALGLGYILLDEIKY</sequence>
<protein>
    <submittedName>
        <fullName evidence="2">EDD domain-containing protein, DegV family</fullName>
    </submittedName>
</protein>
<dbReference type="AlphaFoldDB" id="A0A449BD38"/>
<dbReference type="PROSITE" id="PS51482">
    <property type="entry name" value="DEGV"/>
    <property type="match status" value="1"/>
</dbReference>
<dbReference type="Pfam" id="PF02645">
    <property type="entry name" value="DegV"/>
    <property type="match status" value="1"/>
</dbReference>
<dbReference type="InterPro" id="IPR043168">
    <property type="entry name" value="DegV_C"/>
</dbReference>
<organism evidence="2 3">
    <name type="scientific">Haploplasma axanthum</name>
    <name type="common">Acholeplasma axanthum</name>
    <dbReference type="NCBI Taxonomy" id="29552"/>
    <lineage>
        <taxon>Bacteria</taxon>
        <taxon>Bacillati</taxon>
        <taxon>Mycoplasmatota</taxon>
        <taxon>Mollicutes</taxon>
        <taxon>Acholeplasmatales</taxon>
        <taxon>Acholeplasmataceae</taxon>
        <taxon>Haploplasma</taxon>
    </lineage>
</organism>
<gene>
    <name evidence="2" type="primary">degV_3</name>
    <name evidence="2" type="ORF">NCTC10138_00714</name>
</gene>
<dbReference type="InterPro" id="IPR050270">
    <property type="entry name" value="DegV_domain_contain"/>
</dbReference>
<dbReference type="KEGG" id="aaxa:NCTC10138_00714"/>
<dbReference type="PANTHER" id="PTHR33434:SF2">
    <property type="entry name" value="FATTY ACID-BINDING PROTEIN TM_1468"/>
    <property type="match status" value="1"/>
</dbReference>
<keyword evidence="1" id="KW-0446">Lipid-binding</keyword>
<evidence type="ECO:0000313" key="2">
    <source>
        <dbReference type="EMBL" id="VEU80345.1"/>
    </source>
</evidence>
<dbReference type="GO" id="GO:0008289">
    <property type="term" value="F:lipid binding"/>
    <property type="evidence" value="ECO:0007669"/>
    <property type="project" value="UniProtKB-KW"/>
</dbReference>
<dbReference type="SUPFAM" id="SSF82549">
    <property type="entry name" value="DAK1/DegV-like"/>
    <property type="match status" value="1"/>
</dbReference>
<dbReference type="InterPro" id="IPR003797">
    <property type="entry name" value="DegV"/>
</dbReference>
<name>A0A449BD38_HAPAX</name>
<dbReference type="Proteomes" id="UP000289841">
    <property type="component" value="Chromosome"/>
</dbReference>
<keyword evidence="3" id="KW-1185">Reference proteome</keyword>
<dbReference type="RefSeq" id="WP_026390471.1">
    <property type="nucleotide sequence ID" value="NZ_LR215048.1"/>
</dbReference>
<evidence type="ECO:0000256" key="1">
    <source>
        <dbReference type="ARBA" id="ARBA00023121"/>
    </source>
</evidence>
<evidence type="ECO:0000313" key="3">
    <source>
        <dbReference type="Proteomes" id="UP000289841"/>
    </source>
</evidence>
<dbReference type="Gene3D" id="3.30.1180.10">
    <property type="match status" value="1"/>
</dbReference>
<dbReference type="EMBL" id="LR215048">
    <property type="protein sequence ID" value="VEU80345.1"/>
    <property type="molecule type" value="Genomic_DNA"/>
</dbReference>
<accession>A0A449BD38</accession>